<evidence type="ECO:0000313" key="8">
    <source>
        <dbReference type="EMBL" id="TCN44882.1"/>
    </source>
</evidence>
<comment type="similarity">
    <text evidence="1">Belongs to the methylmalonyl-CoA epimerase family.</text>
</comment>
<reference evidence="8 9" key="1">
    <citation type="submission" date="2019-03" db="EMBL/GenBank/DDBJ databases">
        <title>Genomic Encyclopedia of Type Strains, Phase IV (KMG-IV): sequencing the most valuable type-strain genomes for metagenomic binning, comparative biology and taxonomic classification.</title>
        <authorList>
            <person name="Goeker M."/>
        </authorList>
    </citation>
    <scope>NUCLEOTIDE SEQUENCE [LARGE SCALE GENOMIC DNA]</scope>
    <source>
        <strain evidence="8 9">DSM 18401</strain>
    </source>
</reference>
<gene>
    <name evidence="8" type="ORF">EV665_10821</name>
</gene>
<proteinExistence type="inferred from homology"/>
<dbReference type="EC" id="5.1.99.1" evidence="6"/>
<sequence>MLKRVNHIAIAVPDLAAAASRYRDLGVATTEPQDLPEHGVRIVFVEFENTKIELLEPLGPNSPIAAFLERQPAGGIHHICFDVDDISAAIGTATENGIRLLGGGEPKIGAHGHPVVFAHPKDFQGTLVEFEEN</sequence>
<keyword evidence="2" id="KW-0479">Metal-binding</keyword>
<keyword evidence="4" id="KW-0170">Cobalt</keyword>
<evidence type="ECO:0000256" key="6">
    <source>
        <dbReference type="ARBA" id="ARBA00066411"/>
    </source>
</evidence>
<dbReference type="Pfam" id="PF13669">
    <property type="entry name" value="Glyoxalase_4"/>
    <property type="match status" value="1"/>
</dbReference>
<protein>
    <recommendedName>
        <fullName evidence="6">methylmalonyl-CoA epimerase</fullName>
        <ecNumber evidence="6">5.1.99.1</ecNumber>
    </recommendedName>
</protein>
<dbReference type="Proteomes" id="UP000295351">
    <property type="component" value="Unassembled WGS sequence"/>
</dbReference>
<dbReference type="SUPFAM" id="SSF54593">
    <property type="entry name" value="Glyoxalase/Bleomycin resistance protein/Dihydroxybiphenyl dioxygenase"/>
    <property type="match status" value="1"/>
</dbReference>
<evidence type="ECO:0000313" key="9">
    <source>
        <dbReference type="Proteomes" id="UP000295351"/>
    </source>
</evidence>
<dbReference type="PANTHER" id="PTHR43048:SF3">
    <property type="entry name" value="METHYLMALONYL-COA EPIMERASE, MITOCHONDRIAL"/>
    <property type="match status" value="1"/>
</dbReference>
<dbReference type="Gene3D" id="3.10.180.10">
    <property type="entry name" value="2,3-Dihydroxybiphenyl 1,2-Dioxygenase, domain 1"/>
    <property type="match status" value="1"/>
</dbReference>
<dbReference type="InterPro" id="IPR037523">
    <property type="entry name" value="VOC_core"/>
</dbReference>
<keyword evidence="3" id="KW-0413">Isomerase</keyword>
<dbReference type="InterPro" id="IPR017515">
    <property type="entry name" value="MeMalonyl-CoA_epimerase"/>
</dbReference>
<dbReference type="FunFam" id="3.10.180.10:FF:000003">
    <property type="entry name" value="Methylmalonyl-CoA epimerase, mitochondrial"/>
    <property type="match status" value="1"/>
</dbReference>
<evidence type="ECO:0000256" key="1">
    <source>
        <dbReference type="ARBA" id="ARBA00009308"/>
    </source>
</evidence>
<evidence type="ECO:0000256" key="2">
    <source>
        <dbReference type="ARBA" id="ARBA00022723"/>
    </source>
</evidence>
<evidence type="ECO:0000256" key="5">
    <source>
        <dbReference type="ARBA" id="ARBA00050406"/>
    </source>
</evidence>
<dbReference type="CDD" id="cd07249">
    <property type="entry name" value="MMCE"/>
    <property type="match status" value="1"/>
</dbReference>
<evidence type="ECO:0000256" key="4">
    <source>
        <dbReference type="ARBA" id="ARBA00023285"/>
    </source>
</evidence>
<organism evidence="8 9">
    <name type="scientific">Shinella granuli</name>
    <dbReference type="NCBI Taxonomy" id="323621"/>
    <lineage>
        <taxon>Bacteria</taxon>
        <taxon>Pseudomonadati</taxon>
        <taxon>Pseudomonadota</taxon>
        <taxon>Alphaproteobacteria</taxon>
        <taxon>Hyphomicrobiales</taxon>
        <taxon>Rhizobiaceae</taxon>
        <taxon>Shinella</taxon>
    </lineage>
</organism>
<dbReference type="GO" id="GO:0046872">
    <property type="term" value="F:metal ion binding"/>
    <property type="evidence" value="ECO:0007669"/>
    <property type="project" value="UniProtKB-KW"/>
</dbReference>
<dbReference type="RefSeq" id="WP_064333571.1">
    <property type="nucleotide sequence ID" value="NZ_BAABEI010000003.1"/>
</dbReference>
<evidence type="ECO:0000256" key="3">
    <source>
        <dbReference type="ARBA" id="ARBA00023235"/>
    </source>
</evidence>
<comment type="catalytic activity">
    <reaction evidence="5">
        <text>(R)-methylmalonyl-CoA = (S)-methylmalonyl-CoA</text>
        <dbReference type="Rhea" id="RHEA:20553"/>
        <dbReference type="ChEBI" id="CHEBI:57326"/>
        <dbReference type="ChEBI" id="CHEBI:57327"/>
        <dbReference type="EC" id="5.1.99.1"/>
    </reaction>
    <physiologicalReaction direction="right-to-left" evidence="5">
        <dbReference type="Rhea" id="RHEA:20555"/>
    </physiologicalReaction>
</comment>
<feature type="domain" description="VOC" evidence="7">
    <location>
        <begin position="4"/>
        <end position="133"/>
    </location>
</feature>
<dbReference type="InterPro" id="IPR029068">
    <property type="entry name" value="Glyas_Bleomycin-R_OHBP_Dase"/>
</dbReference>
<dbReference type="AlphaFoldDB" id="A0A4R2CXH0"/>
<dbReference type="PROSITE" id="PS51819">
    <property type="entry name" value="VOC"/>
    <property type="match status" value="1"/>
</dbReference>
<dbReference type="EMBL" id="SLVX01000008">
    <property type="protein sequence ID" value="TCN44882.1"/>
    <property type="molecule type" value="Genomic_DNA"/>
</dbReference>
<comment type="caution">
    <text evidence="8">The sequence shown here is derived from an EMBL/GenBank/DDBJ whole genome shotgun (WGS) entry which is preliminary data.</text>
</comment>
<keyword evidence="9" id="KW-1185">Reference proteome</keyword>
<accession>A0A4R2CXH0</accession>
<dbReference type="InterPro" id="IPR051785">
    <property type="entry name" value="MMCE/EMCE_epimerase"/>
</dbReference>
<dbReference type="PANTHER" id="PTHR43048">
    <property type="entry name" value="METHYLMALONYL-COA EPIMERASE"/>
    <property type="match status" value="1"/>
</dbReference>
<dbReference type="NCBIfam" id="TIGR03081">
    <property type="entry name" value="metmalonyl_epim"/>
    <property type="match status" value="1"/>
</dbReference>
<dbReference type="GO" id="GO:0004493">
    <property type="term" value="F:methylmalonyl-CoA epimerase activity"/>
    <property type="evidence" value="ECO:0007669"/>
    <property type="project" value="UniProtKB-EC"/>
</dbReference>
<name>A0A4R2CXH0_SHIGR</name>
<dbReference type="GO" id="GO:0046491">
    <property type="term" value="P:L-methylmalonyl-CoA metabolic process"/>
    <property type="evidence" value="ECO:0007669"/>
    <property type="project" value="TreeGrafter"/>
</dbReference>
<evidence type="ECO:0000259" key="7">
    <source>
        <dbReference type="PROSITE" id="PS51819"/>
    </source>
</evidence>